<organism evidence="2 3">
    <name type="scientific">Panicum hallii var. hallii</name>
    <dbReference type="NCBI Taxonomy" id="1504633"/>
    <lineage>
        <taxon>Eukaryota</taxon>
        <taxon>Viridiplantae</taxon>
        <taxon>Streptophyta</taxon>
        <taxon>Embryophyta</taxon>
        <taxon>Tracheophyta</taxon>
        <taxon>Spermatophyta</taxon>
        <taxon>Magnoliopsida</taxon>
        <taxon>Liliopsida</taxon>
        <taxon>Poales</taxon>
        <taxon>Poaceae</taxon>
        <taxon>PACMAD clade</taxon>
        <taxon>Panicoideae</taxon>
        <taxon>Panicodae</taxon>
        <taxon>Paniceae</taxon>
        <taxon>Panicinae</taxon>
        <taxon>Panicum</taxon>
        <taxon>Panicum sect. Panicum</taxon>
    </lineage>
</organism>
<name>A0A2T7CWK0_9POAL</name>
<proteinExistence type="predicted"/>
<keyword evidence="1" id="KW-0472">Membrane</keyword>
<sequence length="100" mass="11482">MATVRRNPVRILYPIAAISMALVIMFATISSSCAGKDSWYCSALENRQVRPCIIKCRREYGDDVMNSKCMKRHRPHKCCCELREHAPPPPPPNRRRPPVM</sequence>
<dbReference type="Gramene" id="PUZ47704">
    <property type="protein sequence ID" value="PUZ47704"/>
    <property type="gene ID" value="GQ55_7G187800"/>
</dbReference>
<feature type="transmembrane region" description="Helical" evidence="1">
    <location>
        <begin position="12"/>
        <end position="29"/>
    </location>
</feature>
<evidence type="ECO:0000313" key="2">
    <source>
        <dbReference type="EMBL" id="PUZ47704.1"/>
    </source>
</evidence>
<accession>A0A2T7CWK0</accession>
<keyword evidence="3" id="KW-1185">Reference proteome</keyword>
<dbReference type="Proteomes" id="UP000244336">
    <property type="component" value="Chromosome 7"/>
</dbReference>
<dbReference type="AlphaFoldDB" id="A0A2T7CWK0"/>
<dbReference type="PROSITE" id="PS51257">
    <property type="entry name" value="PROKAR_LIPOPROTEIN"/>
    <property type="match status" value="1"/>
</dbReference>
<keyword evidence="1" id="KW-0812">Transmembrane</keyword>
<reference evidence="2 3" key="1">
    <citation type="submission" date="2018-04" db="EMBL/GenBank/DDBJ databases">
        <title>WGS assembly of Panicum hallii var. hallii HAL2.</title>
        <authorList>
            <person name="Lovell J."/>
            <person name="Jenkins J."/>
            <person name="Lowry D."/>
            <person name="Mamidi S."/>
            <person name="Sreedasyam A."/>
            <person name="Weng X."/>
            <person name="Barry K."/>
            <person name="Bonette J."/>
            <person name="Campitelli B."/>
            <person name="Daum C."/>
            <person name="Gordon S."/>
            <person name="Gould B."/>
            <person name="Lipzen A."/>
            <person name="MacQueen A."/>
            <person name="Palacio-Mejia J."/>
            <person name="Plott C."/>
            <person name="Shakirov E."/>
            <person name="Shu S."/>
            <person name="Yoshinaga Y."/>
            <person name="Zane M."/>
            <person name="Rokhsar D."/>
            <person name="Grimwood J."/>
            <person name="Schmutz J."/>
            <person name="Juenger T."/>
        </authorList>
    </citation>
    <scope>NUCLEOTIDE SEQUENCE [LARGE SCALE GENOMIC DNA]</scope>
    <source>
        <strain evidence="3">cv. HAL2</strain>
    </source>
</reference>
<evidence type="ECO:0000313" key="3">
    <source>
        <dbReference type="Proteomes" id="UP000244336"/>
    </source>
</evidence>
<keyword evidence="1" id="KW-1133">Transmembrane helix</keyword>
<evidence type="ECO:0000256" key="1">
    <source>
        <dbReference type="SAM" id="Phobius"/>
    </source>
</evidence>
<protein>
    <submittedName>
        <fullName evidence="2">Uncharacterized protein</fullName>
    </submittedName>
</protein>
<gene>
    <name evidence="2" type="ORF">GQ55_7G187800</name>
</gene>
<dbReference type="EMBL" id="CM009755">
    <property type="protein sequence ID" value="PUZ47704.1"/>
    <property type="molecule type" value="Genomic_DNA"/>
</dbReference>